<dbReference type="OrthoDB" id="3050608at2759"/>
<evidence type="ECO:0000313" key="2">
    <source>
        <dbReference type="Proteomes" id="UP000799421"/>
    </source>
</evidence>
<dbReference type="AlphaFoldDB" id="A0A6A7BWJ9"/>
<sequence>MPSGNMFQQAQDATGYGKKDYVDKGLDSIERKLGQDPNKLRFFNEKATDKARQMFEKATGKKVPSKISN</sequence>
<protein>
    <submittedName>
        <fullName evidence="1">Uncharacterized protein</fullName>
    </submittedName>
</protein>
<gene>
    <name evidence="1" type="ORF">K470DRAFT_271469</name>
</gene>
<proteinExistence type="predicted"/>
<keyword evidence="2" id="KW-1185">Reference proteome</keyword>
<evidence type="ECO:0000313" key="1">
    <source>
        <dbReference type="EMBL" id="KAF2859591.1"/>
    </source>
</evidence>
<dbReference type="EMBL" id="MU005991">
    <property type="protein sequence ID" value="KAF2859591.1"/>
    <property type="molecule type" value="Genomic_DNA"/>
</dbReference>
<reference evidence="1" key="1">
    <citation type="journal article" date="2020" name="Stud. Mycol.">
        <title>101 Dothideomycetes genomes: a test case for predicting lifestyles and emergence of pathogens.</title>
        <authorList>
            <person name="Haridas S."/>
            <person name="Albert R."/>
            <person name="Binder M."/>
            <person name="Bloem J."/>
            <person name="Labutti K."/>
            <person name="Salamov A."/>
            <person name="Andreopoulos B."/>
            <person name="Baker S."/>
            <person name="Barry K."/>
            <person name="Bills G."/>
            <person name="Bluhm B."/>
            <person name="Cannon C."/>
            <person name="Castanera R."/>
            <person name="Culley D."/>
            <person name="Daum C."/>
            <person name="Ezra D."/>
            <person name="Gonzalez J."/>
            <person name="Henrissat B."/>
            <person name="Kuo A."/>
            <person name="Liang C."/>
            <person name="Lipzen A."/>
            <person name="Lutzoni F."/>
            <person name="Magnuson J."/>
            <person name="Mondo S."/>
            <person name="Nolan M."/>
            <person name="Ohm R."/>
            <person name="Pangilinan J."/>
            <person name="Park H.-J."/>
            <person name="Ramirez L."/>
            <person name="Alfaro M."/>
            <person name="Sun H."/>
            <person name="Tritt A."/>
            <person name="Yoshinaga Y."/>
            <person name="Zwiers L.-H."/>
            <person name="Turgeon B."/>
            <person name="Goodwin S."/>
            <person name="Spatafora J."/>
            <person name="Crous P."/>
            <person name="Grigoriev I."/>
        </authorList>
    </citation>
    <scope>NUCLEOTIDE SEQUENCE</scope>
    <source>
        <strain evidence="1">CBS 480.64</strain>
    </source>
</reference>
<organism evidence="1 2">
    <name type="scientific">Piedraia hortae CBS 480.64</name>
    <dbReference type="NCBI Taxonomy" id="1314780"/>
    <lineage>
        <taxon>Eukaryota</taxon>
        <taxon>Fungi</taxon>
        <taxon>Dikarya</taxon>
        <taxon>Ascomycota</taxon>
        <taxon>Pezizomycotina</taxon>
        <taxon>Dothideomycetes</taxon>
        <taxon>Dothideomycetidae</taxon>
        <taxon>Capnodiales</taxon>
        <taxon>Piedraiaceae</taxon>
        <taxon>Piedraia</taxon>
    </lineage>
</organism>
<dbReference type="Proteomes" id="UP000799421">
    <property type="component" value="Unassembled WGS sequence"/>
</dbReference>
<accession>A0A6A7BWJ9</accession>
<name>A0A6A7BWJ9_9PEZI</name>